<protein>
    <submittedName>
        <fullName evidence="1">Uncharacterized protein</fullName>
    </submittedName>
</protein>
<keyword evidence="2" id="KW-1185">Reference proteome</keyword>
<sequence>MVRMWSCSNATGFNMAGMQAVLFRSESFGGNVRIRRWRQTKTDWLNKHHDCRSGSKDSSPMVDDLHSSINCNGDSYPSRGLFGSRTILGIPRHSKRNGLWAGFRH</sequence>
<accession>A0AAI9UBJ8</accession>
<dbReference type="AlphaFoldDB" id="A0AAI9UBJ8"/>
<evidence type="ECO:0000313" key="2">
    <source>
        <dbReference type="Proteomes" id="UP001239795"/>
    </source>
</evidence>
<dbReference type="Proteomes" id="UP001239795">
    <property type="component" value="Unassembled WGS sequence"/>
</dbReference>
<comment type="caution">
    <text evidence="1">The sequence shown here is derived from an EMBL/GenBank/DDBJ whole genome shotgun (WGS) entry which is preliminary data.</text>
</comment>
<organism evidence="1 2">
    <name type="scientific">Colletotrichum melonis</name>
    <dbReference type="NCBI Taxonomy" id="1209925"/>
    <lineage>
        <taxon>Eukaryota</taxon>
        <taxon>Fungi</taxon>
        <taxon>Dikarya</taxon>
        <taxon>Ascomycota</taxon>
        <taxon>Pezizomycotina</taxon>
        <taxon>Sordariomycetes</taxon>
        <taxon>Hypocreomycetidae</taxon>
        <taxon>Glomerellales</taxon>
        <taxon>Glomerellaceae</taxon>
        <taxon>Colletotrichum</taxon>
        <taxon>Colletotrichum acutatum species complex</taxon>
    </lineage>
</organism>
<reference evidence="1 2" key="1">
    <citation type="submission" date="2016-10" db="EMBL/GenBank/DDBJ databases">
        <title>The genome sequence of Colletotrichum fioriniae PJ7.</title>
        <authorList>
            <person name="Baroncelli R."/>
        </authorList>
    </citation>
    <scope>NUCLEOTIDE SEQUENCE [LARGE SCALE GENOMIC DNA]</scope>
    <source>
        <strain evidence="1">Col 31</strain>
    </source>
</reference>
<evidence type="ECO:0000313" key="1">
    <source>
        <dbReference type="EMBL" id="KAK1455299.1"/>
    </source>
</evidence>
<name>A0AAI9UBJ8_9PEZI</name>
<dbReference type="EMBL" id="MLGG01000024">
    <property type="protein sequence ID" value="KAK1455299.1"/>
    <property type="molecule type" value="Genomic_DNA"/>
</dbReference>
<gene>
    <name evidence="1" type="ORF">CMEL01_04059</name>
</gene>
<proteinExistence type="predicted"/>